<sequence>MSHAERMDKASGIFFFLGFLSSKLQYLPIALLSGISNLLAMGFYTLGYILWLGACRLAPNHPALPNKWYGFSQFRDQHAVSAIIGVSATICCCFLFLTQSLIIPVSWLFFLSNIFWAIGEYHKLNNPPPNDPDFIYERQQYYCYYSGSIVGLSLMTAIATTIGFVFPPAAMIVLGVSLAVGFFLAAAAAYFWFRYTFYSTDEQKKEDSTYAQCVEDFGITPAPDKTLQPQPERTPPSYHGDVYGAMDLYKPPLQHQTNTVIVSPL</sequence>
<dbReference type="OrthoDB" id="5651454at2"/>
<dbReference type="STRING" id="45065.Lgee_0960"/>
<name>A0A0W0TYD0_9GAMM</name>
<reference evidence="1 2" key="1">
    <citation type="submission" date="2015-11" db="EMBL/GenBank/DDBJ databases">
        <title>Genomic analysis of 38 Legionella species identifies large and diverse effector repertoires.</title>
        <authorList>
            <person name="Burstein D."/>
            <person name="Amaro F."/>
            <person name="Zusman T."/>
            <person name="Lifshitz Z."/>
            <person name="Cohen O."/>
            <person name="Gilbert J.A."/>
            <person name="Pupko T."/>
            <person name="Shuman H.A."/>
            <person name="Segal G."/>
        </authorList>
    </citation>
    <scope>NUCLEOTIDE SEQUENCE [LARGE SCALE GENOMIC DNA]</scope>
    <source>
        <strain evidence="1 2">ATCC 49504</strain>
    </source>
</reference>
<protein>
    <submittedName>
        <fullName evidence="1">Uncharacterized protein</fullName>
    </submittedName>
</protein>
<evidence type="ECO:0000313" key="2">
    <source>
        <dbReference type="Proteomes" id="UP000054785"/>
    </source>
</evidence>
<dbReference type="AlphaFoldDB" id="A0A0W0TYD0"/>
<dbReference type="RefSeq" id="WP_131793751.1">
    <property type="nucleotide sequence ID" value="NZ_CAAAHN010000014.1"/>
</dbReference>
<dbReference type="Proteomes" id="UP000054785">
    <property type="component" value="Unassembled WGS sequence"/>
</dbReference>
<organism evidence="1 2">
    <name type="scientific">Legionella geestiana</name>
    <dbReference type="NCBI Taxonomy" id="45065"/>
    <lineage>
        <taxon>Bacteria</taxon>
        <taxon>Pseudomonadati</taxon>
        <taxon>Pseudomonadota</taxon>
        <taxon>Gammaproteobacteria</taxon>
        <taxon>Legionellales</taxon>
        <taxon>Legionellaceae</taxon>
        <taxon>Legionella</taxon>
    </lineage>
</organism>
<comment type="caution">
    <text evidence="1">The sequence shown here is derived from an EMBL/GenBank/DDBJ whole genome shotgun (WGS) entry which is preliminary data.</text>
</comment>
<dbReference type="EMBL" id="LNYC01000032">
    <property type="protein sequence ID" value="KTD00696.1"/>
    <property type="molecule type" value="Genomic_DNA"/>
</dbReference>
<keyword evidence="2" id="KW-1185">Reference proteome</keyword>
<evidence type="ECO:0000313" key="1">
    <source>
        <dbReference type="EMBL" id="KTD00696.1"/>
    </source>
</evidence>
<accession>A0A0W0TYD0</accession>
<gene>
    <name evidence="1" type="ORF">Lgee_0960</name>
</gene>
<dbReference type="PATRIC" id="fig|45065.4.peg.1032"/>
<proteinExistence type="predicted"/>